<evidence type="ECO:0000313" key="2">
    <source>
        <dbReference type="EMBL" id="KAA1138334.1"/>
    </source>
</evidence>
<protein>
    <submittedName>
        <fullName evidence="2">Uncharacterized protein</fullName>
    </submittedName>
</protein>
<dbReference type="Proteomes" id="UP000325313">
    <property type="component" value="Unassembled WGS sequence"/>
</dbReference>
<name>A0A5B0SP13_PUCGR</name>
<accession>A0A5B0SP13</accession>
<gene>
    <name evidence="2" type="ORF">PGTUg99_031733</name>
</gene>
<evidence type="ECO:0000256" key="1">
    <source>
        <dbReference type="SAM" id="MobiDB-lite"/>
    </source>
</evidence>
<comment type="caution">
    <text evidence="2">The sequence shown here is derived from an EMBL/GenBank/DDBJ whole genome shotgun (WGS) entry which is preliminary data.</text>
</comment>
<organism evidence="2 3">
    <name type="scientific">Puccinia graminis f. sp. tritici</name>
    <dbReference type="NCBI Taxonomy" id="56615"/>
    <lineage>
        <taxon>Eukaryota</taxon>
        <taxon>Fungi</taxon>
        <taxon>Dikarya</taxon>
        <taxon>Basidiomycota</taxon>
        <taxon>Pucciniomycotina</taxon>
        <taxon>Pucciniomycetes</taxon>
        <taxon>Pucciniales</taxon>
        <taxon>Pucciniaceae</taxon>
        <taxon>Puccinia</taxon>
    </lineage>
</organism>
<feature type="region of interest" description="Disordered" evidence="1">
    <location>
        <begin position="1"/>
        <end position="26"/>
    </location>
</feature>
<reference evidence="2 3" key="1">
    <citation type="submission" date="2019-05" db="EMBL/GenBank/DDBJ databases">
        <title>Emergence of the Ug99 lineage of the wheat stem rust pathogen through somatic hybridization.</title>
        <authorList>
            <person name="Li F."/>
            <person name="Upadhyaya N.M."/>
            <person name="Sperschneider J."/>
            <person name="Matny O."/>
            <person name="Nguyen-Phuc H."/>
            <person name="Mago R."/>
            <person name="Raley C."/>
            <person name="Miller M.E."/>
            <person name="Silverstein K.A.T."/>
            <person name="Henningsen E."/>
            <person name="Hirsch C.D."/>
            <person name="Visser B."/>
            <person name="Pretorius Z.A."/>
            <person name="Steffenson B.J."/>
            <person name="Schwessinger B."/>
            <person name="Dodds P.N."/>
            <person name="Figueroa M."/>
        </authorList>
    </citation>
    <scope>NUCLEOTIDE SEQUENCE [LARGE SCALE GENOMIC DNA]</scope>
    <source>
        <strain evidence="2 3">Ug99</strain>
    </source>
</reference>
<dbReference type="AlphaFoldDB" id="A0A5B0SP13"/>
<evidence type="ECO:0000313" key="3">
    <source>
        <dbReference type="Proteomes" id="UP000325313"/>
    </source>
</evidence>
<dbReference type="EMBL" id="VDEP01000003">
    <property type="protein sequence ID" value="KAA1138334.1"/>
    <property type="molecule type" value="Genomic_DNA"/>
</dbReference>
<proteinExistence type="predicted"/>
<sequence length="96" mass="10875">MSSSSIVMSDGVHIQHPKNPPSSEQVGTLFDFQQAKFDESCLEGSPKRISEDWPQWILTDSNVGSLEGSHQETGEETYKRVYPTLLRNVWHHSSDE</sequence>